<accession>A0A4Q0SIN8</accession>
<comment type="caution">
    <text evidence="1">The sequence shown here is derived from an EMBL/GenBank/DDBJ whole genome shotgun (WGS) entry which is preliminary data.</text>
</comment>
<dbReference type="EMBL" id="LBJM01000062">
    <property type="protein sequence ID" value="RXH38159.1"/>
    <property type="molecule type" value="Genomic_DNA"/>
</dbReference>
<evidence type="ECO:0000313" key="1">
    <source>
        <dbReference type="EMBL" id="RXH38159.1"/>
    </source>
</evidence>
<gene>
    <name evidence="1" type="ORF">XH94_23010</name>
</gene>
<name>A0A4Q0SIN8_9BRAD</name>
<dbReference type="AlphaFoldDB" id="A0A4Q0SIN8"/>
<dbReference type="Proteomes" id="UP000290565">
    <property type="component" value="Unassembled WGS sequence"/>
</dbReference>
<proteinExistence type="predicted"/>
<organism evidence="1 2">
    <name type="scientific">Bradyrhizobium zhanjiangense</name>
    <dbReference type="NCBI Taxonomy" id="1325107"/>
    <lineage>
        <taxon>Bacteria</taxon>
        <taxon>Pseudomonadati</taxon>
        <taxon>Pseudomonadota</taxon>
        <taxon>Alphaproteobacteria</taxon>
        <taxon>Hyphomicrobiales</taxon>
        <taxon>Nitrobacteraceae</taxon>
        <taxon>Bradyrhizobium</taxon>
    </lineage>
</organism>
<sequence length="62" mass="7027">MNTLSRIARFSYPMPSLTRSYRCGRVRIIGAMASDSMSSHKNAPLKNGESILADVRKIFFLY</sequence>
<reference evidence="1 2" key="1">
    <citation type="submission" date="2015-04" db="EMBL/GenBank/DDBJ databases">
        <title>Comparative genomics of rhizobia nodulating Arachis hypogaea in China.</title>
        <authorList>
            <person name="Li Y."/>
        </authorList>
    </citation>
    <scope>NUCLEOTIDE SEQUENCE [LARGE SCALE GENOMIC DNA]</scope>
    <source>
        <strain evidence="1 2">CCBAU 51787</strain>
    </source>
</reference>
<evidence type="ECO:0000313" key="2">
    <source>
        <dbReference type="Proteomes" id="UP000290565"/>
    </source>
</evidence>
<protein>
    <submittedName>
        <fullName evidence="1">Uncharacterized protein</fullName>
    </submittedName>
</protein>